<organism evidence="4 5">
    <name type="scientific">Anabaena azotica FACHB-119</name>
    <dbReference type="NCBI Taxonomy" id="947527"/>
    <lineage>
        <taxon>Bacteria</taxon>
        <taxon>Bacillati</taxon>
        <taxon>Cyanobacteriota</taxon>
        <taxon>Cyanophyceae</taxon>
        <taxon>Nostocales</taxon>
        <taxon>Nostocaceae</taxon>
        <taxon>Anabaena</taxon>
        <taxon>Anabaena azotica</taxon>
    </lineage>
</organism>
<accession>A0ABR8D983</accession>
<keyword evidence="2" id="KW-0067">ATP-binding</keyword>
<dbReference type="RefSeq" id="WP_190476074.1">
    <property type="nucleotide sequence ID" value="NZ_JACJSG010000032.1"/>
</dbReference>
<dbReference type="EMBL" id="JACJSG010000032">
    <property type="protein sequence ID" value="MBD2503209.1"/>
    <property type="molecule type" value="Genomic_DNA"/>
</dbReference>
<dbReference type="Pfam" id="PF13614">
    <property type="entry name" value="AAA_31"/>
    <property type="match status" value="1"/>
</dbReference>
<comment type="caution">
    <text evidence="4">The sequence shown here is derived from an EMBL/GenBank/DDBJ whole genome shotgun (WGS) entry which is preliminary data.</text>
</comment>
<evidence type="ECO:0000313" key="4">
    <source>
        <dbReference type="EMBL" id="MBD2503209.1"/>
    </source>
</evidence>
<dbReference type="InterPro" id="IPR027417">
    <property type="entry name" value="P-loop_NTPase"/>
</dbReference>
<gene>
    <name evidence="4" type="ORF">H6G83_21820</name>
</gene>
<keyword evidence="5" id="KW-1185">Reference proteome</keyword>
<dbReference type="Proteomes" id="UP000661112">
    <property type="component" value="Unassembled WGS sequence"/>
</dbReference>
<protein>
    <submittedName>
        <fullName evidence="4">AAA family ATPase</fullName>
    </submittedName>
</protein>
<feature type="domain" description="AAA" evidence="3">
    <location>
        <begin position="136"/>
        <end position="175"/>
    </location>
</feature>
<dbReference type="InterPro" id="IPR025669">
    <property type="entry name" value="AAA_dom"/>
</dbReference>
<reference evidence="4 5" key="1">
    <citation type="journal article" date="2020" name="ISME J.">
        <title>Comparative genomics reveals insights into cyanobacterial evolution and habitat adaptation.</title>
        <authorList>
            <person name="Chen M.Y."/>
            <person name="Teng W.K."/>
            <person name="Zhao L."/>
            <person name="Hu C.X."/>
            <person name="Zhou Y.K."/>
            <person name="Han B.P."/>
            <person name="Song L.R."/>
            <person name="Shu W.S."/>
        </authorList>
    </citation>
    <scope>NUCLEOTIDE SEQUENCE [LARGE SCALE GENOMIC DNA]</scope>
    <source>
        <strain evidence="4 5">FACHB-119</strain>
    </source>
</reference>
<dbReference type="NCBIfam" id="NF047398">
    <property type="entry name" value="AAA_KGGVGR"/>
    <property type="match status" value="1"/>
</dbReference>
<dbReference type="PANTHER" id="PTHR43384">
    <property type="entry name" value="SEPTUM SITE-DETERMINING PROTEIN MIND HOMOLOG, CHLOROPLASTIC-RELATED"/>
    <property type="match status" value="1"/>
</dbReference>
<dbReference type="InterPro" id="IPR050625">
    <property type="entry name" value="ParA/MinD_ATPase"/>
</dbReference>
<dbReference type="Gene3D" id="3.40.50.300">
    <property type="entry name" value="P-loop containing nucleotide triphosphate hydrolases"/>
    <property type="match status" value="1"/>
</dbReference>
<proteinExistence type="predicted"/>
<evidence type="ECO:0000256" key="2">
    <source>
        <dbReference type="ARBA" id="ARBA00022840"/>
    </source>
</evidence>
<keyword evidence="1" id="KW-0547">Nucleotide-binding</keyword>
<dbReference type="SUPFAM" id="SSF52540">
    <property type="entry name" value="P-loop containing nucleoside triphosphate hydrolases"/>
    <property type="match status" value="1"/>
</dbReference>
<dbReference type="PANTHER" id="PTHR43384:SF6">
    <property type="entry name" value="SEPTUM SITE-DETERMINING PROTEIN MIND HOMOLOG, CHLOROPLASTIC"/>
    <property type="match status" value="1"/>
</dbReference>
<evidence type="ECO:0000313" key="5">
    <source>
        <dbReference type="Proteomes" id="UP000661112"/>
    </source>
</evidence>
<name>A0ABR8D983_9NOST</name>
<evidence type="ECO:0000259" key="3">
    <source>
        <dbReference type="Pfam" id="PF13614"/>
    </source>
</evidence>
<evidence type="ECO:0000256" key="1">
    <source>
        <dbReference type="ARBA" id="ARBA00022741"/>
    </source>
</evidence>
<sequence length="887" mass="100494">MIPSDIRLYTWLDAEEVILRLQEENNLPHWLVWVQAYWDSLTIGIRPGTQAEAKEWLQQVYDPRFQKSTEDERVDGLIILESLPNKQQLLPVILEETEEGRFVSRRVPSLARPRVIVSNHENGELPPSFTEDFPSIVAFHSFKGGVGRTTNALAFAQALTEEGYSVLLVDGDMEAPGISWLLEQRLPSPPVAFADLIALVHGDPDPEATDSIQLVANRLQSAFIDNIYILPAFRSIKIFSSLEIRPEHLIQGAKNPFILTQILADLGRVLNVDVVLVDLRAGLSELSTGLILDPRVYRVFVTTLSGQSISGTARLLELIAEKAPSSQSTEPLPTIIISQVPDELIKEPDSFSLENKEIKLLEYAKLSLGEDLDLRTRFDDNLRVLPSNWEEVITKLKRSGIIDSVRPLVDLLPKRSSKNAESSSVTLKNSRETLKDFTKKQIVAETAESNDFLSTIPLRHLALDNRHQVPITVVVGAKGSGKTYTFLQIIRRENWESFAQDACATPVHISALICPVLAPLNSQPILELARQVLQKTSKALGFNKPLEIDKIRDYIRNSYHLNLHEGQWRERWLDVIAWSVGFKPEEEGAGRALADHLFYTQQRLLVIIDGLEDLFQNFTNEENQKTALRALLQEVPEWLGLLPGRPLGILIFVRRDMVLAAVRQNAAQMIARYEPYALKWNREEALRLVAWITMQSKIALETDIEKLHDMKEEELTQVLIPLWGKKLGSDTSKEAASARFVLAALSDFRGQIQSRDLVRLLHLAAKASVDDTKWQDRILVPPGIKGALRECSIEKIKEIELENTALKDVFTKLRDLYEEERKIPFTREQLRLSIEEMKILEENGVIIREKDDYYMPEIFRLGLNFSLTAVGRPAIMYLARRAARQGS</sequence>